<evidence type="ECO:0000313" key="2">
    <source>
        <dbReference type="EMBL" id="KAG7298670.1"/>
    </source>
</evidence>
<keyword evidence="3" id="KW-1185">Reference proteome</keyword>
<organism evidence="2 3">
    <name type="scientific">Plutella xylostella</name>
    <name type="common">Diamondback moth</name>
    <name type="synonym">Plutella maculipennis</name>
    <dbReference type="NCBI Taxonomy" id="51655"/>
    <lineage>
        <taxon>Eukaryota</taxon>
        <taxon>Metazoa</taxon>
        <taxon>Ecdysozoa</taxon>
        <taxon>Arthropoda</taxon>
        <taxon>Hexapoda</taxon>
        <taxon>Insecta</taxon>
        <taxon>Pterygota</taxon>
        <taxon>Neoptera</taxon>
        <taxon>Endopterygota</taxon>
        <taxon>Lepidoptera</taxon>
        <taxon>Glossata</taxon>
        <taxon>Ditrysia</taxon>
        <taxon>Yponomeutoidea</taxon>
        <taxon>Plutellidae</taxon>
        <taxon>Plutella</taxon>
    </lineage>
</organism>
<evidence type="ECO:0000256" key="1">
    <source>
        <dbReference type="SAM" id="MobiDB-lite"/>
    </source>
</evidence>
<proteinExistence type="predicted"/>
<protein>
    <submittedName>
        <fullName evidence="2">Uncharacterized protein</fullName>
    </submittedName>
</protein>
<feature type="region of interest" description="Disordered" evidence="1">
    <location>
        <begin position="59"/>
        <end position="119"/>
    </location>
</feature>
<sequence>MSAPLPSREQWRPIGLSLSLASTRSSAQRKLAVLTSADRKEGTQKGRTSAFPFFRTWLRDSDRKEGTPTKANPRFPESPRRSPSQGADFAREVASATPDTRLAQQRRPSLLPRRPSPPP</sequence>
<dbReference type="EMBL" id="JAHIBW010000024">
    <property type="protein sequence ID" value="KAG7298670.1"/>
    <property type="molecule type" value="Genomic_DNA"/>
</dbReference>
<reference evidence="2 3" key="1">
    <citation type="submission" date="2021-06" db="EMBL/GenBank/DDBJ databases">
        <title>A haploid diamondback moth (Plutella xylostella L.) genome assembly resolves 31 chromosomes and identifies a diamide resistance mutation.</title>
        <authorList>
            <person name="Ward C.M."/>
            <person name="Perry K.D."/>
            <person name="Baker G."/>
            <person name="Powis K."/>
            <person name="Heckel D.G."/>
            <person name="Baxter S.W."/>
        </authorList>
    </citation>
    <scope>NUCLEOTIDE SEQUENCE [LARGE SCALE GENOMIC DNA]</scope>
    <source>
        <strain evidence="2 3">LV</strain>
        <tissue evidence="2">Single pupa</tissue>
    </source>
</reference>
<comment type="caution">
    <text evidence="2">The sequence shown here is derived from an EMBL/GenBank/DDBJ whole genome shotgun (WGS) entry which is preliminary data.</text>
</comment>
<dbReference type="Proteomes" id="UP000823941">
    <property type="component" value="Chromosome 24"/>
</dbReference>
<evidence type="ECO:0000313" key="3">
    <source>
        <dbReference type="Proteomes" id="UP000823941"/>
    </source>
</evidence>
<gene>
    <name evidence="2" type="ORF">JYU34_018324</name>
</gene>
<accession>A0ABQ7Q0I2</accession>
<name>A0ABQ7Q0I2_PLUXY</name>